<gene>
    <name evidence="1" type="ordered locus">NE2328</name>
</gene>
<dbReference type="OrthoDB" id="8779161at2"/>
<dbReference type="SMR" id="Q82SJ4"/>
<protein>
    <submittedName>
        <fullName evidence="1">Putative thioredoxin</fullName>
    </submittedName>
</protein>
<dbReference type="PANTHER" id="PTHR33558">
    <property type="entry name" value="GLUTAREDOXIN-LIKE PROTEIN C5ORF63 HOMOLOG"/>
    <property type="match status" value="1"/>
</dbReference>
<dbReference type="Pfam" id="PF05768">
    <property type="entry name" value="Glrx-like"/>
    <property type="match status" value="1"/>
</dbReference>
<dbReference type="InterPro" id="IPR036249">
    <property type="entry name" value="Thioredoxin-like_sf"/>
</dbReference>
<dbReference type="Gene3D" id="3.40.30.10">
    <property type="entry name" value="Glutaredoxin"/>
    <property type="match status" value="1"/>
</dbReference>
<dbReference type="KEGG" id="neu:NE2328"/>
<organism evidence="1 2">
    <name type="scientific">Nitrosomonas europaea (strain ATCC 19718 / CIP 103999 / KCTC 2705 / NBRC 14298)</name>
    <dbReference type="NCBI Taxonomy" id="228410"/>
    <lineage>
        <taxon>Bacteria</taxon>
        <taxon>Pseudomonadati</taxon>
        <taxon>Pseudomonadota</taxon>
        <taxon>Betaproteobacteria</taxon>
        <taxon>Nitrosomonadales</taxon>
        <taxon>Nitrosomonadaceae</taxon>
        <taxon>Nitrosomonas</taxon>
    </lineage>
</organism>
<dbReference type="InterPro" id="IPR008554">
    <property type="entry name" value="Glutaredoxin-like"/>
</dbReference>
<evidence type="ECO:0007829" key="3">
    <source>
        <dbReference type="PDB" id="2FGX"/>
    </source>
</evidence>
<dbReference type="DNASU" id="1083295"/>
<dbReference type="EvolutionaryTrace" id="Q82SJ4"/>
<dbReference type="STRING" id="228410.NE2328"/>
<dbReference type="PDB" id="2FGX">
    <property type="method" value="NMR"/>
    <property type="chains" value="A=1-85"/>
</dbReference>
<dbReference type="HOGENOM" id="CLU_125054_1_0_4"/>
<keyword evidence="2" id="KW-1185">Reference proteome</keyword>
<dbReference type="RefSeq" id="WP_011112812.1">
    <property type="nucleotide sequence ID" value="NC_004757.1"/>
</dbReference>
<dbReference type="PDBsum" id="2FGX"/>
<keyword evidence="3" id="KW-0002">3D-structure</keyword>
<reference evidence="3" key="2">
    <citation type="submission" date="2005-12" db="PDB data bank">
        <title>Solution NMR Structure of Nitrosomonas Europaea Hypothetical Protein Ne2328: Northeast Structural Genomics Consortium Target NeT3.</title>
        <authorList>
            <person name="Eletsky A."/>
            <person name="Liu G."/>
            <person name="Yee A."/>
            <person name="Arrowsmith C.H."/>
            <person name="Szyperski T."/>
        </authorList>
    </citation>
    <scope>STRUCTURE BY NMR</scope>
</reference>
<proteinExistence type="evidence at protein level"/>
<dbReference type="Proteomes" id="UP000001416">
    <property type="component" value="Chromosome"/>
</dbReference>
<dbReference type="EMBL" id="AL954747">
    <property type="protein sequence ID" value="CAD86240.1"/>
    <property type="molecule type" value="Genomic_DNA"/>
</dbReference>
<evidence type="ECO:0000313" key="2">
    <source>
        <dbReference type="Proteomes" id="UP000001416"/>
    </source>
</evidence>
<sequence>MNNQVEPRKLVVYGREGCHLCEEMIASLRVLQKKSWFELEVINIDGNEHLTRLYNDRVPVLFAVNEDKELCHYFLDSDVIGAYLS</sequence>
<dbReference type="AlphaFoldDB" id="Q82SJ4"/>
<reference evidence="1 2" key="1">
    <citation type="journal article" date="2003" name="J. Bacteriol.">
        <title>Complete genome sequence of the ammonia-oxidizing bacterium and obligate chemolithoautotroph Nitrosomonas europaea.</title>
        <authorList>
            <person name="Chain P."/>
            <person name="Lamerdin J."/>
            <person name="Larimer F."/>
            <person name="Regala W."/>
            <person name="Land M."/>
            <person name="Hauser L."/>
            <person name="Hooper A."/>
            <person name="Klotz M."/>
            <person name="Norton J."/>
            <person name="Sayavedra-Soto L."/>
            <person name="Arciero D."/>
            <person name="Hommes N."/>
            <person name="Whittaker M."/>
            <person name="Arp D."/>
        </authorList>
    </citation>
    <scope>NUCLEOTIDE SEQUENCE [LARGE SCALE GENOMIC DNA]</scope>
    <source>
        <strain evidence="2">ATCC 19718 / CIP 103999 / KCTC 2705 / NBRC 14298</strain>
    </source>
</reference>
<dbReference type="InterPro" id="IPR052565">
    <property type="entry name" value="Glutaredoxin-like_YDR286C"/>
</dbReference>
<name>Q82SJ4_NITEU</name>
<evidence type="ECO:0000313" key="1">
    <source>
        <dbReference type="EMBL" id="CAD86240.1"/>
    </source>
</evidence>
<dbReference type="GeneID" id="87105459"/>
<dbReference type="eggNOG" id="COG0526">
    <property type="taxonomic scope" value="Bacteria"/>
</dbReference>
<accession>Q82SJ4</accession>
<dbReference type="SUPFAM" id="SSF52833">
    <property type="entry name" value="Thioredoxin-like"/>
    <property type="match status" value="1"/>
</dbReference>
<dbReference type="PANTHER" id="PTHR33558:SF1">
    <property type="entry name" value="GLUTAREDOXIN-LIKE PROTEIN C5ORF63 HOMOLOG"/>
    <property type="match status" value="1"/>
</dbReference>